<comment type="caution">
    <text evidence="1">The sequence shown here is derived from an EMBL/GenBank/DDBJ whole genome shotgun (WGS) entry which is preliminary data.</text>
</comment>
<proteinExistence type="predicted"/>
<keyword evidence="2" id="KW-1185">Reference proteome</keyword>
<name>A0A9D4JI61_DREPO</name>
<gene>
    <name evidence="1" type="ORF">DPMN_137987</name>
</gene>
<evidence type="ECO:0000313" key="1">
    <source>
        <dbReference type="EMBL" id="KAH3809613.1"/>
    </source>
</evidence>
<sequence>MRFYPFFLECSKRETDKENKRYLELLGFGKCGMIIDNDDGTSTLVKEKGKFKIPITYSVQMHDELNQMLWTKNNEFEKLEATIKESMKQWVNVKKRDQLRLIDKYVLKLECDMKEKKYRKGAITTAFLLGMIKPNDIVYQDFEIKHINTIFSKAFTNNGSGQKSSSRRVCEWDAAPSLTFRKYEKDIIYI</sequence>
<dbReference type="EMBL" id="JAIWYP010000006">
    <property type="protein sequence ID" value="KAH3809613.1"/>
    <property type="molecule type" value="Genomic_DNA"/>
</dbReference>
<dbReference type="AlphaFoldDB" id="A0A9D4JI61"/>
<protein>
    <submittedName>
        <fullName evidence="1">Uncharacterized protein</fullName>
    </submittedName>
</protein>
<reference evidence="1" key="1">
    <citation type="journal article" date="2019" name="bioRxiv">
        <title>The Genome of the Zebra Mussel, Dreissena polymorpha: A Resource for Invasive Species Research.</title>
        <authorList>
            <person name="McCartney M.A."/>
            <person name="Auch B."/>
            <person name="Kono T."/>
            <person name="Mallez S."/>
            <person name="Zhang Y."/>
            <person name="Obille A."/>
            <person name="Becker A."/>
            <person name="Abrahante J.E."/>
            <person name="Garbe J."/>
            <person name="Badalamenti J.P."/>
            <person name="Herman A."/>
            <person name="Mangelson H."/>
            <person name="Liachko I."/>
            <person name="Sullivan S."/>
            <person name="Sone E.D."/>
            <person name="Koren S."/>
            <person name="Silverstein K.A.T."/>
            <person name="Beckman K.B."/>
            <person name="Gohl D.M."/>
        </authorList>
    </citation>
    <scope>NUCLEOTIDE SEQUENCE</scope>
    <source>
        <strain evidence="1">Duluth1</strain>
        <tissue evidence="1">Whole animal</tissue>
    </source>
</reference>
<evidence type="ECO:0000313" key="2">
    <source>
        <dbReference type="Proteomes" id="UP000828390"/>
    </source>
</evidence>
<organism evidence="1 2">
    <name type="scientific">Dreissena polymorpha</name>
    <name type="common">Zebra mussel</name>
    <name type="synonym">Mytilus polymorpha</name>
    <dbReference type="NCBI Taxonomy" id="45954"/>
    <lineage>
        <taxon>Eukaryota</taxon>
        <taxon>Metazoa</taxon>
        <taxon>Spiralia</taxon>
        <taxon>Lophotrochozoa</taxon>
        <taxon>Mollusca</taxon>
        <taxon>Bivalvia</taxon>
        <taxon>Autobranchia</taxon>
        <taxon>Heteroconchia</taxon>
        <taxon>Euheterodonta</taxon>
        <taxon>Imparidentia</taxon>
        <taxon>Neoheterodontei</taxon>
        <taxon>Myida</taxon>
        <taxon>Dreissenoidea</taxon>
        <taxon>Dreissenidae</taxon>
        <taxon>Dreissena</taxon>
    </lineage>
</organism>
<accession>A0A9D4JI61</accession>
<reference evidence="1" key="2">
    <citation type="submission" date="2020-11" db="EMBL/GenBank/DDBJ databases">
        <authorList>
            <person name="McCartney M.A."/>
            <person name="Auch B."/>
            <person name="Kono T."/>
            <person name="Mallez S."/>
            <person name="Becker A."/>
            <person name="Gohl D.M."/>
            <person name="Silverstein K.A.T."/>
            <person name="Koren S."/>
            <person name="Bechman K.B."/>
            <person name="Herman A."/>
            <person name="Abrahante J.E."/>
            <person name="Garbe J."/>
        </authorList>
    </citation>
    <scope>NUCLEOTIDE SEQUENCE</scope>
    <source>
        <strain evidence="1">Duluth1</strain>
        <tissue evidence="1">Whole animal</tissue>
    </source>
</reference>
<dbReference type="Proteomes" id="UP000828390">
    <property type="component" value="Unassembled WGS sequence"/>
</dbReference>